<feature type="domain" description="DUF5623" evidence="1">
    <location>
        <begin position="308"/>
        <end position="422"/>
    </location>
</feature>
<proteinExistence type="predicted"/>
<dbReference type="EMBL" id="JACIEH010000001">
    <property type="protein sequence ID" value="MBB4097455.1"/>
    <property type="molecule type" value="Genomic_DNA"/>
</dbReference>
<dbReference type="AlphaFoldDB" id="A0A7W6JQ09"/>
<evidence type="ECO:0000259" key="1">
    <source>
        <dbReference type="Pfam" id="PF18536"/>
    </source>
</evidence>
<gene>
    <name evidence="2" type="ORF">GGR46_000988</name>
</gene>
<accession>A0A7W6JQ09</accession>
<evidence type="ECO:0000313" key="2">
    <source>
        <dbReference type="EMBL" id="MBB4097455.1"/>
    </source>
</evidence>
<dbReference type="RefSeq" id="WP_183995103.1">
    <property type="nucleotide sequence ID" value="NZ_JACIEH010000001.1"/>
</dbReference>
<protein>
    <recommendedName>
        <fullName evidence="1">DUF5623 domain-containing protein</fullName>
    </recommendedName>
</protein>
<keyword evidence="3" id="KW-1185">Reference proteome</keyword>
<comment type="caution">
    <text evidence="2">The sequence shown here is derived from an EMBL/GenBank/DDBJ whole genome shotgun (WGS) entry which is preliminary data.</text>
</comment>
<dbReference type="Gene3D" id="1.20.1260.40">
    <property type="match status" value="1"/>
</dbReference>
<dbReference type="Proteomes" id="UP000557392">
    <property type="component" value="Unassembled WGS sequence"/>
</dbReference>
<reference evidence="2 3" key="1">
    <citation type="submission" date="2020-08" db="EMBL/GenBank/DDBJ databases">
        <title>Genomic Encyclopedia of Type Strains, Phase IV (KMG-IV): sequencing the most valuable type-strain genomes for metagenomic binning, comparative biology and taxonomic classification.</title>
        <authorList>
            <person name="Goeker M."/>
        </authorList>
    </citation>
    <scope>NUCLEOTIDE SEQUENCE [LARGE SCALE GENOMIC DNA]</scope>
    <source>
        <strain evidence="2 3">DSM 101806</strain>
    </source>
</reference>
<name>A0A7W6JQ09_9SPHN</name>
<evidence type="ECO:0000313" key="3">
    <source>
        <dbReference type="Proteomes" id="UP000557392"/>
    </source>
</evidence>
<sequence>MLNGGVRPSTIEGVKRLANQLKKSQGIKHSRALDLAAQAADCQNYRHAQHELPARSTQPAGHAIFVTVYWQDRENWDVGRETLKLDFDRPMLEMFSTADLRHAPGFKGMRAVAADHVVADHLAISRDHARRRICVAARTLRFMEHSGLRPYVGRHKLHPGGEKVSELPDTDHATDWYDPASGQFVLIDEPYGDKPDDEARAEWARRENWHLRKSSWPGRYNPFACELYVATDAVNGFAIDALMGKIDAMPDPVLERDWTGDSAASHALFLSPGATSPQDRRRARARGIVVPRSTGTTAPYGATIGGQRRRPNAVMRLSDHVEIGRILKAAMRFGKLPFQAYQRLNLLRSALEDWLGEELEYRRSNDFDVVDVYYGHDELDALAVRVGSPEGLAQLLSEVHGKLKAAYPDCAPLRRELRKIDVAVDYIVRADPRVVKP</sequence>
<dbReference type="InterPro" id="IPR040531">
    <property type="entry name" value="DUF5623"/>
</dbReference>
<organism evidence="2 3">
    <name type="scientific">Sphingomonas kyeonggiensis</name>
    <dbReference type="NCBI Taxonomy" id="1268553"/>
    <lineage>
        <taxon>Bacteria</taxon>
        <taxon>Pseudomonadati</taxon>
        <taxon>Pseudomonadota</taxon>
        <taxon>Alphaproteobacteria</taxon>
        <taxon>Sphingomonadales</taxon>
        <taxon>Sphingomonadaceae</taxon>
        <taxon>Sphingomonas</taxon>
    </lineage>
</organism>
<dbReference type="Pfam" id="PF18536">
    <property type="entry name" value="DUF5623"/>
    <property type="match status" value="1"/>
</dbReference>